<evidence type="ECO:0000256" key="6">
    <source>
        <dbReference type="ARBA" id="ARBA00024195"/>
    </source>
</evidence>
<dbReference type="PROSITE" id="PS00134">
    <property type="entry name" value="TRYPSIN_HIS"/>
    <property type="match status" value="1"/>
</dbReference>
<reference evidence="10" key="1">
    <citation type="submission" date="2022-01" db="EMBL/GenBank/DDBJ databases">
        <authorList>
            <person name="King R."/>
        </authorList>
    </citation>
    <scope>NUCLEOTIDE SEQUENCE</scope>
</reference>
<evidence type="ECO:0000256" key="2">
    <source>
        <dbReference type="ARBA" id="ARBA00022757"/>
    </source>
</evidence>
<reference evidence="10" key="2">
    <citation type="submission" date="2022-10" db="EMBL/GenBank/DDBJ databases">
        <authorList>
            <consortium name="ENA_rothamsted_submissions"/>
            <consortium name="culmorum"/>
            <person name="King R."/>
        </authorList>
    </citation>
    <scope>NUCLEOTIDE SEQUENCE</scope>
</reference>
<dbReference type="Pfam" id="PF00089">
    <property type="entry name" value="Trypsin"/>
    <property type="match status" value="1"/>
</dbReference>
<keyword evidence="8" id="KW-0732">Signal</keyword>
<evidence type="ECO:0000256" key="5">
    <source>
        <dbReference type="ARBA" id="ARBA00023157"/>
    </source>
</evidence>
<proteinExistence type="inferred from homology"/>
<dbReference type="SUPFAM" id="SSF50494">
    <property type="entry name" value="Trypsin-like serine proteases"/>
    <property type="match status" value="1"/>
</dbReference>
<keyword evidence="3 7" id="KW-0378">Hydrolase</keyword>
<dbReference type="InterPro" id="IPR001254">
    <property type="entry name" value="Trypsin_dom"/>
</dbReference>
<gene>
    <name evidence="10" type="ORF">CHIRRI_LOCUS13417</name>
</gene>
<feature type="domain" description="Peptidase S1" evidence="9">
    <location>
        <begin position="45"/>
        <end position="280"/>
    </location>
</feature>
<dbReference type="PRINTS" id="PR00722">
    <property type="entry name" value="CHYMOTRYPSIN"/>
</dbReference>
<dbReference type="InterPro" id="IPR033116">
    <property type="entry name" value="TRYPSIN_SER"/>
</dbReference>
<accession>A0A9N9WYF0</accession>
<dbReference type="PANTHER" id="PTHR24276">
    <property type="entry name" value="POLYSERASE-RELATED"/>
    <property type="match status" value="1"/>
</dbReference>
<feature type="signal peptide" evidence="8">
    <location>
        <begin position="1"/>
        <end position="19"/>
    </location>
</feature>
<dbReference type="PANTHER" id="PTHR24276:SF91">
    <property type="entry name" value="AT26814P-RELATED"/>
    <property type="match status" value="1"/>
</dbReference>
<dbReference type="GO" id="GO:0004252">
    <property type="term" value="F:serine-type endopeptidase activity"/>
    <property type="evidence" value="ECO:0007669"/>
    <property type="project" value="InterPro"/>
</dbReference>
<comment type="similarity">
    <text evidence="6">Belongs to the peptidase S1 family. CLIP subfamily.</text>
</comment>
<protein>
    <recommendedName>
        <fullName evidence="9">Peptidase S1 domain-containing protein</fullName>
    </recommendedName>
</protein>
<dbReference type="GO" id="GO:0007586">
    <property type="term" value="P:digestion"/>
    <property type="evidence" value="ECO:0007669"/>
    <property type="project" value="UniProtKB-KW"/>
</dbReference>
<evidence type="ECO:0000256" key="4">
    <source>
        <dbReference type="ARBA" id="ARBA00022825"/>
    </source>
</evidence>
<dbReference type="CDD" id="cd00190">
    <property type="entry name" value="Tryp_SPc"/>
    <property type="match status" value="1"/>
</dbReference>
<sequence>MRKLVLFVVLALILELTYGAPRLGPSRLGGRTPQYLRDRTRSGRILGGEPAPIEQFPHMLALFDLSMGGFICGASVIHAQWSLSAAHCLEFGTPAMLINLLGATTDRTYGGTLFFTDFYTLHPQYDPVWLDFDIALIRVANESPMIGLNVAVVPISPVCNQRCCQACDPDPATVTGWGVNENGIVPTHLQQLTLPIMNIDECDSIWSDIFDHFFCVKSEAGRDSCSGDSGSPLVRDVNGQRTQLGVVSFGSTTCGDGIFPSVNTRIEFPGIRNWITQVSGL</sequence>
<dbReference type="GO" id="GO:0006508">
    <property type="term" value="P:proteolysis"/>
    <property type="evidence" value="ECO:0007669"/>
    <property type="project" value="UniProtKB-KW"/>
</dbReference>
<evidence type="ECO:0000256" key="3">
    <source>
        <dbReference type="ARBA" id="ARBA00022801"/>
    </source>
</evidence>
<dbReference type="Gene3D" id="2.40.10.10">
    <property type="entry name" value="Trypsin-like serine proteases"/>
    <property type="match status" value="1"/>
</dbReference>
<evidence type="ECO:0000313" key="11">
    <source>
        <dbReference type="Proteomes" id="UP001153620"/>
    </source>
</evidence>
<dbReference type="PROSITE" id="PS00135">
    <property type="entry name" value="TRYPSIN_SER"/>
    <property type="match status" value="1"/>
</dbReference>
<evidence type="ECO:0000313" key="10">
    <source>
        <dbReference type="EMBL" id="CAG9810604.1"/>
    </source>
</evidence>
<name>A0A9N9WYF0_9DIPT</name>
<evidence type="ECO:0000256" key="8">
    <source>
        <dbReference type="SAM" id="SignalP"/>
    </source>
</evidence>
<evidence type="ECO:0000256" key="7">
    <source>
        <dbReference type="RuleBase" id="RU363034"/>
    </source>
</evidence>
<dbReference type="InterPro" id="IPR018114">
    <property type="entry name" value="TRYPSIN_HIS"/>
</dbReference>
<organism evidence="10 11">
    <name type="scientific">Chironomus riparius</name>
    <dbReference type="NCBI Taxonomy" id="315576"/>
    <lineage>
        <taxon>Eukaryota</taxon>
        <taxon>Metazoa</taxon>
        <taxon>Ecdysozoa</taxon>
        <taxon>Arthropoda</taxon>
        <taxon>Hexapoda</taxon>
        <taxon>Insecta</taxon>
        <taxon>Pterygota</taxon>
        <taxon>Neoptera</taxon>
        <taxon>Endopterygota</taxon>
        <taxon>Diptera</taxon>
        <taxon>Nematocera</taxon>
        <taxon>Chironomoidea</taxon>
        <taxon>Chironomidae</taxon>
        <taxon>Chironominae</taxon>
        <taxon>Chironomus</taxon>
    </lineage>
</organism>
<dbReference type="InterPro" id="IPR043504">
    <property type="entry name" value="Peptidase_S1_PA_chymotrypsin"/>
</dbReference>
<dbReference type="SMART" id="SM00020">
    <property type="entry name" value="Tryp_SPc"/>
    <property type="match status" value="1"/>
</dbReference>
<dbReference type="InterPro" id="IPR001314">
    <property type="entry name" value="Peptidase_S1A"/>
</dbReference>
<keyword evidence="2" id="KW-0222">Digestion</keyword>
<dbReference type="AlphaFoldDB" id="A0A9N9WYF0"/>
<evidence type="ECO:0000259" key="9">
    <source>
        <dbReference type="PROSITE" id="PS50240"/>
    </source>
</evidence>
<feature type="chain" id="PRO_5040126872" description="Peptidase S1 domain-containing protein" evidence="8">
    <location>
        <begin position="20"/>
        <end position="281"/>
    </location>
</feature>
<keyword evidence="4 7" id="KW-0720">Serine protease</keyword>
<keyword evidence="5" id="KW-1015">Disulfide bond</keyword>
<dbReference type="OrthoDB" id="10059102at2759"/>
<dbReference type="Proteomes" id="UP001153620">
    <property type="component" value="Chromosome 4"/>
</dbReference>
<dbReference type="PROSITE" id="PS50240">
    <property type="entry name" value="TRYPSIN_DOM"/>
    <property type="match status" value="1"/>
</dbReference>
<keyword evidence="11" id="KW-1185">Reference proteome</keyword>
<dbReference type="InterPro" id="IPR050430">
    <property type="entry name" value="Peptidase_S1"/>
</dbReference>
<dbReference type="EMBL" id="OU895880">
    <property type="protein sequence ID" value="CAG9810604.1"/>
    <property type="molecule type" value="Genomic_DNA"/>
</dbReference>
<evidence type="ECO:0000256" key="1">
    <source>
        <dbReference type="ARBA" id="ARBA00022670"/>
    </source>
</evidence>
<dbReference type="InterPro" id="IPR009003">
    <property type="entry name" value="Peptidase_S1_PA"/>
</dbReference>
<keyword evidence="1 7" id="KW-0645">Protease</keyword>